<comment type="similarity">
    <text evidence="1">Belongs to the peptidase S33 family.</text>
</comment>
<dbReference type="NCBIfam" id="TIGR01250">
    <property type="entry name" value="pro_imino_pep_2"/>
    <property type="match status" value="1"/>
</dbReference>
<reference evidence="4" key="1">
    <citation type="journal article" date="2020" name="Phytopathology">
        <title>Genome sequence and comparative analysis of Colletotrichum gloeosporioides isolated from Liriodendron leaves.</title>
        <authorList>
            <person name="Fu F.F."/>
            <person name="Hao Z."/>
            <person name="Wang P."/>
            <person name="Lu Y."/>
            <person name="Xue L.J."/>
            <person name="Wei G."/>
            <person name="Tian Y."/>
            <person name="Baishi H."/>
            <person name="Xu H."/>
            <person name="Shi J."/>
            <person name="Cheng T."/>
            <person name="Wang G."/>
            <person name="Yi Y."/>
            <person name="Chen J."/>
        </authorList>
    </citation>
    <scope>NUCLEOTIDE SEQUENCE</scope>
    <source>
        <strain evidence="4">Lc1</strain>
    </source>
</reference>
<dbReference type="GO" id="GO:0008233">
    <property type="term" value="F:peptidase activity"/>
    <property type="evidence" value="ECO:0007669"/>
    <property type="project" value="InterPro"/>
</dbReference>
<dbReference type="AlphaFoldDB" id="A0A8H4C7H1"/>
<reference evidence="4" key="2">
    <citation type="submission" date="2020-03" db="EMBL/GenBank/DDBJ databases">
        <authorList>
            <person name="Fu F.-F."/>
            <person name="Chen J."/>
        </authorList>
    </citation>
    <scope>NUCLEOTIDE SEQUENCE</scope>
    <source>
        <strain evidence="4">Lc1</strain>
    </source>
</reference>
<name>A0A8H4C7H1_COLGL</name>
<dbReference type="PIRSF" id="PIRSF005539">
    <property type="entry name" value="Pept_S33_TRI_F1"/>
    <property type="match status" value="1"/>
</dbReference>
<proteinExistence type="inferred from homology"/>
<evidence type="ECO:0000259" key="3">
    <source>
        <dbReference type="Pfam" id="PF00561"/>
    </source>
</evidence>
<feature type="domain" description="AB hydrolase-1" evidence="3">
    <location>
        <begin position="39"/>
        <end position="297"/>
    </location>
</feature>
<dbReference type="GeneID" id="69017877"/>
<comment type="caution">
    <text evidence="4">The sequence shown here is derived from an EMBL/GenBank/DDBJ whole genome shotgun (WGS) entry which is preliminary data.</text>
</comment>
<dbReference type="InterPro" id="IPR005945">
    <property type="entry name" value="Pro_imino_pep"/>
</dbReference>
<dbReference type="Pfam" id="PF00561">
    <property type="entry name" value="Abhydrolase_1"/>
    <property type="match status" value="1"/>
</dbReference>
<dbReference type="InterPro" id="IPR029058">
    <property type="entry name" value="AB_hydrolase_fold"/>
</dbReference>
<dbReference type="PANTHER" id="PTHR43433">
    <property type="entry name" value="HYDROLASE, ALPHA/BETA FOLD FAMILY PROTEIN"/>
    <property type="match status" value="1"/>
</dbReference>
<dbReference type="RefSeq" id="XP_045257757.1">
    <property type="nucleotide sequence ID" value="XM_045410666.1"/>
</dbReference>
<keyword evidence="5" id="KW-1185">Reference proteome</keyword>
<protein>
    <submittedName>
        <fullName evidence="4">Proline iminopeptidase</fullName>
    </submittedName>
</protein>
<sequence length="312" mass="35382">MVLIKVVEGSVPFRHPSFPEDSNPQTAYRIFGDLSAGRPLVALHGGPGIPHVYLAPLFTYYHKQTKTPVILYDQIGCGKSTHYPEKQGDESFWTVSLFVSELENLLARLGVDKFDLYGHSWGGMLAAVIATKSASPVLAPRIEKLILASSPASMKLWETAQRNWLKEMPKSVRQAIEKAEKDGDYESEEYQTAVMEYYKVHMCRIWPFPKALADAFDELEKDPTVYSTMNGPSEITIVGNLKSYDWSEKCREIKVPTLVIHGEFDEASYLVVEPLVKNIRNSKWITISNGAHIVHLEQLEKYSWFLEKFLHG</sequence>
<dbReference type="EMBL" id="WVTB01000093">
    <property type="protein sequence ID" value="KAF3798597.1"/>
    <property type="molecule type" value="Genomic_DNA"/>
</dbReference>
<dbReference type="InterPro" id="IPR002410">
    <property type="entry name" value="Peptidase_S33"/>
</dbReference>
<dbReference type="PANTHER" id="PTHR43433:SF5">
    <property type="entry name" value="AB HYDROLASE-1 DOMAIN-CONTAINING PROTEIN"/>
    <property type="match status" value="1"/>
</dbReference>
<dbReference type="Gene3D" id="3.40.50.1820">
    <property type="entry name" value="alpha/beta hydrolase"/>
    <property type="match status" value="1"/>
</dbReference>
<dbReference type="Proteomes" id="UP000613401">
    <property type="component" value="Unassembled WGS sequence"/>
</dbReference>
<dbReference type="InterPro" id="IPR050471">
    <property type="entry name" value="AB_hydrolase"/>
</dbReference>
<evidence type="ECO:0000313" key="5">
    <source>
        <dbReference type="Proteomes" id="UP000613401"/>
    </source>
</evidence>
<evidence type="ECO:0000256" key="1">
    <source>
        <dbReference type="ARBA" id="ARBA00010088"/>
    </source>
</evidence>
<evidence type="ECO:0000313" key="4">
    <source>
        <dbReference type="EMBL" id="KAF3798597.1"/>
    </source>
</evidence>
<dbReference type="GO" id="GO:0006508">
    <property type="term" value="P:proteolysis"/>
    <property type="evidence" value="ECO:0007669"/>
    <property type="project" value="InterPro"/>
</dbReference>
<accession>A0A8H4C7H1</accession>
<evidence type="ECO:0000256" key="2">
    <source>
        <dbReference type="ARBA" id="ARBA00022801"/>
    </source>
</evidence>
<organism evidence="4 5">
    <name type="scientific">Colletotrichum gloeosporioides</name>
    <name type="common">Anthracnose fungus</name>
    <name type="synonym">Glomerella cingulata</name>
    <dbReference type="NCBI Taxonomy" id="474922"/>
    <lineage>
        <taxon>Eukaryota</taxon>
        <taxon>Fungi</taxon>
        <taxon>Dikarya</taxon>
        <taxon>Ascomycota</taxon>
        <taxon>Pezizomycotina</taxon>
        <taxon>Sordariomycetes</taxon>
        <taxon>Hypocreomycetidae</taxon>
        <taxon>Glomerellales</taxon>
        <taxon>Glomerellaceae</taxon>
        <taxon>Colletotrichum</taxon>
        <taxon>Colletotrichum gloeosporioides species complex</taxon>
    </lineage>
</organism>
<dbReference type="PRINTS" id="PR00793">
    <property type="entry name" value="PROAMNOPTASE"/>
</dbReference>
<keyword evidence="2" id="KW-0378">Hydrolase</keyword>
<dbReference type="SUPFAM" id="SSF53474">
    <property type="entry name" value="alpha/beta-Hydrolases"/>
    <property type="match status" value="1"/>
</dbReference>
<dbReference type="InterPro" id="IPR000073">
    <property type="entry name" value="AB_hydrolase_1"/>
</dbReference>
<gene>
    <name evidence="4" type="ORF">GCG54_00010749</name>
</gene>